<evidence type="ECO:0000256" key="3">
    <source>
        <dbReference type="ARBA" id="ARBA00023008"/>
    </source>
</evidence>
<dbReference type="PANTHER" id="PTHR10157:SF23">
    <property type="entry name" value="MOXD1 HOMOLOG 1"/>
    <property type="match status" value="1"/>
</dbReference>
<dbReference type="InterPro" id="IPR008977">
    <property type="entry name" value="PHM/PNGase_F_dom_sf"/>
</dbReference>
<dbReference type="GO" id="GO:0004598">
    <property type="term" value="F:peptidylamidoglycolate lyase activity"/>
    <property type="evidence" value="ECO:0007669"/>
    <property type="project" value="UniProtKB-EC"/>
</dbReference>
<dbReference type="SUPFAM" id="SSF49742">
    <property type="entry name" value="PHM/PNGase F"/>
    <property type="match status" value="1"/>
</dbReference>
<dbReference type="PROSITE" id="PS00084">
    <property type="entry name" value="CU2_MONOOXYGENASE_1"/>
    <property type="match status" value="1"/>
</dbReference>
<dbReference type="Gene3D" id="2.60.120.310">
    <property type="entry name" value="Copper type II, ascorbate-dependent monooxygenase, N-terminal domain"/>
    <property type="match status" value="1"/>
</dbReference>
<dbReference type="Proteomes" id="UP000507470">
    <property type="component" value="Unassembled WGS sequence"/>
</dbReference>
<keyword evidence="7" id="KW-1185">Reference proteome</keyword>
<keyword evidence="1" id="KW-0479">Metal-binding</keyword>
<evidence type="ECO:0000256" key="2">
    <source>
        <dbReference type="ARBA" id="ARBA00023002"/>
    </source>
</evidence>
<dbReference type="InterPro" id="IPR000323">
    <property type="entry name" value="Cu2_ascorb_mOase_N"/>
</dbReference>
<dbReference type="InterPro" id="IPR020611">
    <property type="entry name" value="Cu2_ascorb_mOase_CS-1"/>
</dbReference>
<keyword evidence="6" id="KW-0456">Lyase</keyword>
<reference evidence="6 7" key="1">
    <citation type="submission" date="2020-06" db="EMBL/GenBank/DDBJ databases">
        <authorList>
            <person name="Li R."/>
            <person name="Bekaert M."/>
        </authorList>
    </citation>
    <scope>NUCLEOTIDE SEQUENCE [LARGE SCALE GENOMIC DNA]</scope>
    <source>
        <strain evidence="7">wild</strain>
    </source>
</reference>
<dbReference type="GO" id="GO:0005507">
    <property type="term" value="F:copper ion binding"/>
    <property type="evidence" value="ECO:0007669"/>
    <property type="project" value="InterPro"/>
</dbReference>
<evidence type="ECO:0000259" key="5">
    <source>
        <dbReference type="Pfam" id="PF01082"/>
    </source>
</evidence>
<name>A0A6J8AAW7_MYTCO</name>
<dbReference type="InterPro" id="IPR036939">
    <property type="entry name" value="Cu2_ascorb_mOase_N_sf"/>
</dbReference>
<evidence type="ECO:0000313" key="7">
    <source>
        <dbReference type="Proteomes" id="UP000507470"/>
    </source>
</evidence>
<dbReference type="AlphaFoldDB" id="A0A6J8AAW7"/>
<dbReference type="Pfam" id="PF01082">
    <property type="entry name" value="Cu2_monooxygen"/>
    <property type="match status" value="1"/>
</dbReference>
<keyword evidence="3" id="KW-0186">Copper</keyword>
<evidence type="ECO:0000256" key="4">
    <source>
        <dbReference type="ARBA" id="ARBA00023033"/>
    </source>
</evidence>
<dbReference type="InterPro" id="IPR000945">
    <property type="entry name" value="DBH-like"/>
</dbReference>
<dbReference type="EMBL" id="CACVKT020001098">
    <property type="protein sequence ID" value="CAC5364976.1"/>
    <property type="molecule type" value="Genomic_DNA"/>
</dbReference>
<evidence type="ECO:0000256" key="1">
    <source>
        <dbReference type="ARBA" id="ARBA00022723"/>
    </source>
</evidence>
<protein>
    <submittedName>
        <fullName evidence="6">PAM</fullName>
        <ecNumber evidence="6">1.14.17.3</ecNumber>
        <ecNumber evidence="6">4.3.2.5</ecNumber>
    </submittedName>
</protein>
<feature type="domain" description="Copper type II ascorbate-dependent monooxygenase N-terminal" evidence="5">
    <location>
        <begin position="41"/>
        <end position="152"/>
    </location>
</feature>
<gene>
    <name evidence="6" type="ORF">MCOR_5823</name>
</gene>
<dbReference type="PANTHER" id="PTHR10157">
    <property type="entry name" value="DOPAMINE BETA HYDROXYLASE RELATED"/>
    <property type="match status" value="1"/>
</dbReference>
<accession>A0A6J8AAW7</accession>
<proteinExistence type="predicted"/>
<dbReference type="EC" id="4.3.2.5" evidence="6"/>
<dbReference type="OrthoDB" id="10003276at2759"/>
<dbReference type="EC" id="1.14.17.3" evidence="6"/>
<keyword evidence="2 6" id="KW-0560">Oxidoreductase</keyword>
<keyword evidence="4" id="KW-0503">Monooxygenase</keyword>
<organism evidence="6 7">
    <name type="scientific">Mytilus coruscus</name>
    <name type="common">Sea mussel</name>
    <dbReference type="NCBI Taxonomy" id="42192"/>
    <lineage>
        <taxon>Eukaryota</taxon>
        <taxon>Metazoa</taxon>
        <taxon>Spiralia</taxon>
        <taxon>Lophotrochozoa</taxon>
        <taxon>Mollusca</taxon>
        <taxon>Bivalvia</taxon>
        <taxon>Autobranchia</taxon>
        <taxon>Pteriomorphia</taxon>
        <taxon>Mytilida</taxon>
        <taxon>Mytiloidea</taxon>
        <taxon>Mytilidae</taxon>
        <taxon>Mytilinae</taxon>
        <taxon>Mytilus</taxon>
    </lineage>
</organism>
<evidence type="ECO:0000313" key="6">
    <source>
        <dbReference type="EMBL" id="CAC5364976.1"/>
    </source>
</evidence>
<dbReference type="GO" id="GO:0004500">
    <property type="term" value="F:dopamine beta-monooxygenase activity"/>
    <property type="evidence" value="ECO:0007669"/>
    <property type="project" value="InterPro"/>
</dbReference>
<sequence>MNILYEVIYDNEHAFKERRKIYQGAPEALIAIHDKSVMNITIRMPKTQVPNTETNYMCTMFDLPNDGDFYMIASVPYIVNNYVMHHMLMFGCEDTDYVRQIETNKPKLCQIGVKGCSDIMSVWTVGYAGHCASKEIGFRIGVKGYKRVLLQIRRSEVEVVGTCCKQCSKDQLKGPIYVTAAGNHMHYLVFVVLPGKAEGIYTRFFTLLKTSCIQRQNDSTEPNNFIDFEAAVQNSVRPSFPGITIKCLFSPLYPV</sequence>
<dbReference type="GO" id="GO:0004504">
    <property type="term" value="F:peptidylglycine monooxygenase activity"/>
    <property type="evidence" value="ECO:0007669"/>
    <property type="project" value="UniProtKB-EC"/>
</dbReference>